<protein>
    <submittedName>
        <fullName evidence="2">Uncharacterized protein</fullName>
    </submittedName>
</protein>
<feature type="compositionally biased region" description="Basic and acidic residues" evidence="1">
    <location>
        <begin position="7"/>
        <end position="28"/>
    </location>
</feature>
<reference evidence="2" key="2">
    <citation type="submission" date="2020-06" db="EMBL/GenBank/DDBJ databases">
        <authorList>
            <person name="Sheffer M."/>
        </authorList>
    </citation>
    <scope>NUCLEOTIDE SEQUENCE</scope>
</reference>
<evidence type="ECO:0000313" key="2">
    <source>
        <dbReference type="EMBL" id="KAF8786444.1"/>
    </source>
</evidence>
<feature type="region of interest" description="Disordered" evidence="1">
    <location>
        <begin position="1"/>
        <end position="48"/>
    </location>
</feature>
<name>A0A8T0F5G5_ARGBR</name>
<keyword evidence="3" id="KW-1185">Reference proteome</keyword>
<sequence>MSKRQSPQHEEAGPSRKRSREEEKEDTGPKPSSVKSRAQQYERMLSEKSRFPMRPPSIIFRRLLLLGFLWHDSGV</sequence>
<dbReference type="Proteomes" id="UP000807504">
    <property type="component" value="Unassembled WGS sequence"/>
</dbReference>
<accession>A0A8T0F5G5</accession>
<comment type="caution">
    <text evidence="2">The sequence shown here is derived from an EMBL/GenBank/DDBJ whole genome shotgun (WGS) entry which is preliminary data.</text>
</comment>
<organism evidence="2 3">
    <name type="scientific">Argiope bruennichi</name>
    <name type="common">Wasp spider</name>
    <name type="synonym">Aranea bruennichi</name>
    <dbReference type="NCBI Taxonomy" id="94029"/>
    <lineage>
        <taxon>Eukaryota</taxon>
        <taxon>Metazoa</taxon>
        <taxon>Ecdysozoa</taxon>
        <taxon>Arthropoda</taxon>
        <taxon>Chelicerata</taxon>
        <taxon>Arachnida</taxon>
        <taxon>Araneae</taxon>
        <taxon>Araneomorphae</taxon>
        <taxon>Entelegynae</taxon>
        <taxon>Araneoidea</taxon>
        <taxon>Araneidae</taxon>
        <taxon>Argiope</taxon>
    </lineage>
</organism>
<reference evidence="2" key="1">
    <citation type="journal article" date="2020" name="bioRxiv">
        <title>Chromosome-level reference genome of the European wasp spider Argiope bruennichi: a resource for studies on range expansion and evolutionary adaptation.</title>
        <authorList>
            <person name="Sheffer M.M."/>
            <person name="Hoppe A."/>
            <person name="Krehenwinkel H."/>
            <person name="Uhl G."/>
            <person name="Kuss A.W."/>
            <person name="Jensen L."/>
            <person name="Jensen C."/>
            <person name="Gillespie R.G."/>
            <person name="Hoff K.J."/>
            <person name="Prost S."/>
        </authorList>
    </citation>
    <scope>NUCLEOTIDE SEQUENCE</scope>
</reference>
<dbReference type="EMBL" id="JABXBU010000015">
    <property type="protein sequence ID" value="KAF8786444.1"/>
    <property type="molecule type" value="Genomic_DNA"/>
</dbReference>
<dbReference type="AlphaFoldDB" id="A0A8T0F5G5"/>
<evidence type="ECO:0000256" key="1">
    <source>
        <dbReference type="SAM" id="MobiDB-lite"/>
    </source>
</evidence>
<gene>
    <name evidence="2" type="ORF">HNY73_008159</name>
</gene>
<evidence type="ECO:0000313" key="3">
    <source>
        <dbReference type="Proteomes" id="UP000807504"/>
    </source>
</evidence>
<proteinExistence type="predicted"/>